<evidence type="ECO:0000313" key="5">
    <source>
        <dbReference type="Proteomes" id="UP000681425"/>
    </source>
</evidence>
<evidence type="ECO:0000256" key="2">
    <source>
        <dbReference type="ARBA" id="ARBA00023002"/>
    </source>
</evidence>
<dbReference type="AlphaFoldDB" id="A0A975KAI7"/>
<dbReference type="Proteomes" id="UP000681425">
    <property type="component" value="Chromosome"/>
</dbReference>
<dbReference type="PANTHER" id="PTHR43477">
    <property type="entry name" value="DIHYDROANTICAPSIN 7-DEHYDROGENASE"/>
    <property type="match status" value="1"/>
</dbReference>
<dbReference type="PANTHER" id="PTHR43477:SF1">
    <property type="entry name" value="DIHYDROANTICAPSIN 7-DEHYDROGENASE"/>
    <property type="match status" value="1"/>
</dbReference>
<dbReference type="InterPro" id="IPR051122">
    <property type="entry name" value="SDR_DHRS6-like"/>
</dbReference>
<dbReference type="Pfam" id="PF13561">
    <property type="entry name" value="adh_short_C2"/>
    <property type="match status" value="1"/>
</dbReference>
<dbReference type="PRINTS" id="PR00081">
    <property type="entry name" value="GDHRDH"/>
</dbReference>
<dbReference type="SUPFAM" id="SSF51735">
    <property type="entry name" value="NAD(P)-binding Rossmann-fold domains"/>
    <property type="match status" value="1"/>
</dbReference>
<keyword evidence="5" id="KW-1185">Reference proteome</keyword>
<dbReference type="EMBL" id="CP073910">
    <property type="protein sequence ID" value="QUT07821.1"/>
    <property type="molecule type" value="Genomic_DNA"/>
</dbReference>
<dbReference type="Gene3D" id="3.40.50.720">
    <property type="entry name" value="NAD(P)-binding Rossmann-like Domain"/>
    <property type="match status" value="1"/>
</dbReference>
<comment type="catalytic activity">
    <reaction evidence="3">
        <text>2,5-dichlorocyclohexa-2,5-dien-1,4-diol + NAD(+) = 2,5-dichlorohydroquinone + NADH + H(+)</text>
        <dbReference type="Rhea" id="RHEA:15741"/>
        <dbReference type="ChEBI" id="CHEBI:15378"/>
        <dbReference type="ChEBI" id="CHEBI:27545"/>
        <dbReference type="ChEBI" id="CHEBI:28975"/>
        <dbReference type="ChEBI" id="CHEBI:57540"/>
        <dbReference type="ChEBI" id="CHEBI:57945"/>
    </reaction>
</comment>
<evidence type="ECO:0000256" key="1">
    <source>
        <dbReference type="ARBA" id="ARBA00006484"/>
    </source>
</evidence>
<dbReference type="InterPro" id="IPR002347">
    <property type="entry name" value="SDR_fam"/>
</dbReference>
<dbReference type="PRINTS" id="PR00080">
    <property type="entry name" value="SDRFAMILY"/>
</dbReference>
<dbReference type="FunFam" id="3.40.50.720:FF:000084">
    <property type="entry name" value="Short-chain dehydrogenase reductase"/>
    <property type="match status" value="1"/>
</dbReference>
<evidence type="ECO:0000256" key="3">
    <source>
        <dbReference type="ARBA" id="ARBA00051383"/>
    </source>
</evidence>
<evidence type="ECO:0000313" key="4">
    <source>
        <dbReference type="EMBL" id="QUT07821.1"/>
    </source>
</evidence>
<reference evidence="4" key="1">
    <citation type="submission" date="2021-04" db="EMBL/GenBank/DDBJ databases">
        <title>Isolation of p-tert-butylphenol degrading bacteria Sphingobium phenoxybenzoativorans Tas13 from active sludge.</title>
        <authorList>
            <person name="Li Y."/>
        </authorList>
    </citation>
    <scope>NUCLEOTIDE SEQUENCE</scope>
    <source>
        <strain evidence="4">Tas13</strain>
    </source>
</reference>
<organism evidence="4 5">
    <name type="scientific">Sphingobium phenoxybenzoativorans</name>
    <dbReference type="NCBI Taxonomy" id="1592790"/>
    <lineage>
        <taxon>Bacteria</taxon>
        <taxon>Pseudomonadati</taxon>
        <taxon>Pseudomonadota</taxon>
        <taxon>Alphaproteobacteria</taxon>
        <taxon>Sphingomonadales</taxon>
        <taxon>Sphingomonadaceae</taxon>
        <taxon>Sphingobium</taxon>
    </lineage>
</organism>
<proteinExistence type="inferred from homology"/>
<keyword evidence="2" id="KW-0560">Oxidoreductase</keyword>
<dbReference type="GO" id="GO:0016491">
    <property type="term" value="F:oxidoreductase activity"/>
    <property type="evidence" value="ECO:0007669"/>
    <property type="project" value="UniProtKB-KW"/>
</dbReference>
<protein>
    <submittedName>
        <fullName evidence="4">SDR family oxidoreductase</fullName>
    </submittedName>
</protein>
<comment type="similarity">
    <text evidence="1">Belongs to the short-chain dehydrogenases/reductases (SDR) family.</text>
</comment>
<gene>
    <name evidence="4" type="ORF">KFK14_10800</name>
</gene>
<name>A0A975KAI7_9SPHN</name>
<dbReference type="KEGG" id="spph:KFK14_10800"/>
<dbReference type="RefSeq" id="WP_212610788.1">
    <property type="nucleotide sequence ID" value="NZ_CP073910.1"/>
</dbReference>
<accession>A0A975KAI7</accession>
<dbReference type="InterPro" id="IPR036291">
    <property type="entry name" value="NAD(P)-bd_dom_sf"/>
</dbReference>
<sequence length="273" mass="28412">MTGSSRDRTSNGPVAGRLAGKIAVVTGAGGGQGQAAAILFAQAGAIVVASDLNQAGVEATTRIARERGLQIYMSAVDAADEASVGPWIDDAAKAHGGLDILYNNAANTHFAPFGEMTLHQWRETMRLELDIVFIPSRAIWRHLVARGGGAIINIASVSGMRATEFIGAAAHATGKSGVIGFTRQLALEGAPHWIRANSISPGPIVAPPTEAMLAQSEEFAKNFNGWPMMSRTGRPLDIAYAGLFLASDEASFITGANLAVDGGWSTKGGYTAH</sequence>